<accession>A0ABC8T4B0</accession>
<gene>
    <name evidence="1" type="ORF">ILEXP_LOCUS33360</name>
</gene>
<name>A0ABC8T4B0_9AQUA</name>
<sequence>MGGFALKRKANGVVYGKRIHCSAQLPPPAWPGRAVVEPHRKTFDGPKPISIVGSTGSVGTQVKNLCC</sequence>
<proteinExistence type="predicted"/>
<dbReference type="Proteomes" id="UP001642360">
    <property type="component" value="Unassembled WGS sequence"/>
</dbReference>
<reference evidence="1 2" key="1">
    <citation type="submission" date="2024-02" db="EMBL/GenBank/DDBJ databases">
        <authorList>
            <person name="Vignale AGUSTIN F."/>
            <person name="Sosa J E."/>
            <person name="Modenutti C."/>
        </authorList>
    </citation>
    <scope>NUCLEOTIDE SEQUENCE [LARGE SCALE GENOMIC DNA]</scope>
</reference>
<comment type="caution">
    <text evidence="1">The sequence shown here is derived from an EMBL/GenBank/DDBJ whole genome shotgun (WGS) entry which is preliminary data.</text>
</comment>
<organism evidence="1 2">
    <name type="scientific">Ilex paraguariensis</name>
    <name type="common">yerba mate</name>
    <dbReference type="NCBI Taxonomy" id="185542"/>
    <lineage>
        <taxon>Eukaryota</taxon>
        <taxon>Viridiplantae</taxon>
        <taxon>Streptophyta</taxon>
        <taxon>Embryophyta</taxon>
        <taxon>Tracheophyta</taxon>
        <taxon>Spermatophyta</taxon>
        <taxon>Magnoliopsida</taxon>
        <taxon>eudicotyledons</taxon>
        <taxon>Gunneridae</taxon>
        <taxon>Pentapetalae</taxon>
        <taxon>asterids</taxon>
        <taxon>campanulids</taxon>
        <taxon>Aquifoliales</taxon>
        <taxon>Aquifoliaceae</taxon>
        <taxon>Ilex</taxon>
    </lineage>
</organism>
<protein>
    <recommendedName>
        <fullName evidence="3">1-deoxy-D-xylulose 5-phosphate reductoisomerase</fullName>
    </recommendedName>
</protein>
<evidence type="ECO:0000313" key="2">
    <source>
        <dbReference type="Proteomes" id="UP001642360"/>
    </source>
</evidence>
<dbReference type="EMBL" id="CAUOFW020004169">
    <property type="protein sequence ID" value="CAK9164268.1"/>
    <property type="molecule type" value="Genomic_DNA"/>
</dbReference>
<evidence type="ECO:0000313" key="1">
    <source>
        <dbReference type="EMBL" id="CAK9164268.1"/>
    </source>
</evidence>
<keyword evidence="2" id="KW-1185">Reference proteome</keyword>
<evidence type="ECO:0008006" key="3">
    <source>
        <dbReference type="Google" id="ProtNLM"/>
    </source>
</evidence>
<dbReference type="AlphaFoldDB" id="A0ABC8T4B0"/>